<dbReference type="KEGG" id="pxv:FXF36_11515"/>
<evidence type="ECO:0000313" key="1">
    <source>
        <dbReference type="EMBL" id="QFJ55450.1"/>
    </source>
</evidence>
<dbReference type="EMBL" id="CP043028">
    <property type="protein sequence ID" value="QFJ55450.1"/>
    <property type="molecule type" value="Genomic_DNA"/>
</dbReference>
<name>A0A5P6VSQ9_PSEXY</name>
<accession>A0A5P6VSQ9</accession>
<reference evidence="2" key="1">
    <citation type="submission" date="2019-08" db="EMBL/GenBank/DDBJ databases">
        <title>Complete Genome Sequence of the Polysaccharide-Degrading Rumen Bacterium Pseudobutyrivibrio xylanivorans MA3014.</title>
        <authorList>
            <person name="Palevich N."/>
            <person name="Maclean P.H."/>
            <person name="Kelly W.J."/>
            <person name="Leahy S.C."/>
            <person name="Rakonjac J."/>
            <person name="Attwood G.T."/>
        </authorList>
    </citation>
    <scope>NUCLEOTIDE SEQUENCE [LARGE SCALE GENOMIC DNA]</scope>
    <source>
        <strain evidence="2">MA3014</strain>
    </source>
</reference>
<dbReference type="Proteomes" id="UP000327030">
    <property type="component" value="Chromosome 1"/>
</dbReference>
<sequence>MSKINNSMEYYQNNQSLLLLLNKNKSGNPLINQIIANNETAYQKKMESMGIFTGKGNDKYQNVDTAATNLLDAIEKVSNKGLYTAEEGKELDKSKLLKSVANYVTAYNSTITNLQNCGGSLNNSFKTEFEEAFKEKSEAFANIGITLSADKKLEIDQEKLESASVDDIKVLLGADSTYVKNIAASADSINTIIGKALTMGSSNYNAKGVTLF</sequence>
<organism evidence="1 2">
    <name type="scientific">Pseudobutyrivibrio xylanivorans</name>
    <dbReference type="NCBI Taxonomy" id="185007"/>
    <lineage>
        <taxon>Bacteria</taxon>
        <taxon>Bacillati</taxon>
        <taxon>Bacillota</taxon>
        <taxon>Clostridia</taxon>
        <taxon>Lachnospirales</taxon>
        <taxon>Lachnospiraceae</taxon>
        <taxon>Pseudobutyrivibrio</taxon>
    </lineage>
</organism>
<evidence type="ECO:0000313" key="2">
    <source>
        <dbReference type="Proteomes" id="UP000327030"/>
    </source>
</evidence>
<evidence type="ECO:0008006" key="3">
    <source>
        <dbReference type="Google" id="ProtNLM"/>
    </source>
</evidence>
<dbReference type="AlphaFoldDB" id="A0A5P6VSQ9"/>
<gene>
    <name evidence="1" type="ORF">FXF36_11515</name>
</gene>
<dbReference type="RefSeq" id="WP_151624238.1">
    <property type="nucleotide sequence ID" value="NZ_CP043028.1"/>
</dbReference>
<dbReference type="OrthoDB" id="2048249at2"/>
<protein>
    <recommendedName>
        <fullName evidence="3">Flagellar hook-associated protein 2 C-terminal domain-containing protein</fullName>
    </recommendedName>
</protein>
<proteinExistence type="predicted"/>